<dbReference type="PANTHER" id="PTHR10773:SF19">
    <property type="match status" value="1"/>
</dbReference>
<keyword evidence="2" id="KW-1185">Reference proteome</keyword>
<organism evidence="1 2">
    <name type="scientific">Macrosiphum euphorbiae</name>
    <name type="common">potato aphid</name>
    <dbReference type="NCBI Taxonomy" id="13131"/>
    <lineage>
        <taxon>Eukaryota</taxon>
        <taxon>Metazoa</taxon>
        <taxon>Ecdysozoa</taxon>
        <taxon>Arthropoda</taxon>
        <taxon>Hexapoda</taxon>
        <taxon>Insecta</taxon>
        <taxon>Pterygota</taxon>
        <taxon>Neoptera</taxon>
        <taxon>Paraneoptera</taxon>
        <taxon>Hemiptera</taxon>
        <taxon>Sternorrhyncha</taxon>
        <taxon>Aphidomorpha</taxon>
        <taxon>Aphidoidea</taxon>
        <taxon>Aphididae</taxon>
        <taxon>Macrosiphini</taxon>
        <taxon>Macrosiphum</taxon>
    </lineage>
</organism>
<gene>
    <name evidence="1" type="ORF">MEUPH1_LOCUS28243</name>
</gene>
<dbReference type="EMBL" id="CARXXK010001238">
    <property type="protein sequence ID" value="CAI6374639.1"/>
    <property type="molecule type" value="Genomic_DNA"/>
</dbReference>
<sequence>MARKIKQLGSCRRKCNELFKDDDRKIIFEEYWSMGDYAKRVSYVMALINLKQKMTERKKVDISEKQRNRTFSREYFLRINGEKKKICCSCFLSTLGETKGFLNTVVAKCISSKSGIPQNDLRGKREPHNKLSEQDLKNAKDHILSIPSYESHYSRRDTSKRYLPSHFTLSSLYEQYKQTTDTPIGRPKYEAIFHDLNLSIKKPKKDTCNKCDTFHMRISLADGDEKENLQIAFRDHLEQADMGYTSKAEDKKKLKLMKKKKKKY</sequence>
<protein>
    <recommendedName>
        <fullName evidence="3">GIY-YIG homing endonuclease</fullName>
    </recommendedName>
</protein>
<accession>A0AAV0Y123</accession>
<dbReference type="PANTHER" id="PTHR10773">
    <property type="entry name" value="DNA-DIRECTED RNA POLYMERASES I, II, AND III SUBUNIT RPABC2"/>
    <property type="match status" value="1"/>
</dbReference>
<dbReference type="Proteomes" id="UP001160148">
    <property type="component" value="Unassembled WGS sequence"/>
</dbReference>
<evidence type="ECO:0000313" key="1">
    <source>
        <dbReference type="EMBL" id="CAI6374639.1"/>
    </source>
</evidence>
<comment type="caution">
    <text evidence="1">The sequence shown here is derived from an EMBL/GenBank/DDBJ whole genome shotgun (WGS) entry which is preliminary data.</text>
</comment>
<reference evidence="1 2" key="1">
    <citation type="submission" date="2023-01" db="EMBL/GenBank/DDBJ databases">
        <authorList>
            <person name="Whitehead M."/>
        </authorList>
    </citation>
    <scope>NUCLEOTIDE SEQUENCE [LARGE SCALE GENOMIC DNA]</scope>
</reference>
<evidence type="ECO:0008006" key="3">
    <source>
        <dbReference type="Google" id="ProtNLM"/>
    </source>
</evidence>
<name>A0AAV0Y123_9HEMI</name>
<evidence type="ECO:0000313" key="2">
    <source>
        <dbReference type="Proteomes" id="UP001160148"/>
    </source>
</evidence>
<proteinExistence type="predicted"/>
<dbReference type="AlphaFoldDB" id="A0AAV0Y123"/>